<gene>
    <name evidence="14" type="primary">fabH</name>
    <name evidence="17" type="ORF">DesyoDRAFT_4480</name>
</gene>
<reference evidence="17 18" key="1">
    <citation type="submission" date="2011-11" db="EMBL/GenBank/DDBJ databases">
        <title>The Noncontiguous Finished genome of Desulfosporosinus youngiae DSM 17734.</title>
        <authorList>
            <consortium name="US DOE Joint Genome Institute (JGI-PGF)"/>
            <person name="Lucas S."/>
            <person name="Han J."/>
            <person name="Lapidus A."/>
            <person name="Cheng J.-F."/>
            <person name="Goodwin L."/>
            <person name="Pitluck S."/>
            <person name="Peters L."/>
            <person name="Ovchinnikova G."/>
            <person name="Lu M."/>
            <person name="Land M.L."/>
            <person name="Hauser L."/>
            <person name="Pester M."/>
            <person name="Spring S."/>
            <person name="Ollivier B."/>
            <person name="Rattei T."/>
            <person name="Klenk H.-P."/>
            <person name="Wagner M."/>
            <person name="Loy A."/>
            <person name="Woyke T.J."/>
        </authorList>
    </citation>
    <scope>NUCLEOTIDE SEQUENCE [LARGE SCALE GENOMIC DNA]</scope>
    <source>
        <strain evidence="17 18">DSM 17734</strain>
    </source>
</reference>
<dbReference type="RefSeq" id="WP_007786359.1">
    <property type="nucleotide sequence ID" value="NZ_CM001441.1"/>
</dbReference>
<dbReference type="Proteomes" id="UP000005104">
    <property type="component" value="Chromosome"/>
</dbReference>
<evidence type="ECO:0000259" key="15">
    <source>
        <dbReference type="Pfam" id="PF08541"/>
    </source>
</evidence>
<evidence type="ECO:0000256" key="12">
    <source>
        <dbReference type="ARBA" id="ARBA00052467"/>
    </source>
</evidence>
<dbReference type="FunFam" id="3.40.47.10:FF:000004">
    <property type="entry name" value="3-oxoacyl-[acyl-carrier-protein] synthase 3"/>
    <property type="match status" value="1"/>
</dbReference>
<dbReference type="HAMAP" id="MF_01815">
    <property type="entry name" value="FabH"/>
    <property type="match status" value="1"/>
</dbReference>
<evidence type="ECO:0000313" key="17">
    <source>
        <dbReference type="EMBL" id="EHQ91434.1"/>
    </source>
</evidence>
<comment type="subunit">
    <text evidence="14">Homodimer.</text>
</comment>
<dbReference type="UniPathway" id="UPA00094"/>
<evidence type="ECO:0000256" key="2">
    <source>
        <dbReference type="ARBA" id="ARBA00008642"/>
    </source>
</evidence>
<evidence type="ECO:0000256" key="4">
    <source>
        <dbReference type="ARBA" id="ARBA00022679"/>
    </source>
</evidence>
<keyword evidence="4 14" id="KW-0808">Transferase</keyword>
<dbReference type="HOGENOM" id="CLU_039592_3_1_9"/>
<evidence type="ECO:0000256" key="13">
    <source>
        <dbReference type="ARBA" id="ARBA00052985"/>
    </source>
</evidence>
<dbReference type="AlphaFoldDB" id="H5XYF5"/>
<evidence type="ECO:0000256" key="8">
    <source>
        <dbReference type="ARBA" id="ARBA00023268"/>
    </source>
</evidence>
<evidence type="ECO:0000256" key="3">
    <source>
        <dbReference type="ARBA" id="ARBA00022516"/>
    </source>
</evidence>
<keyword evidence="6 14" id="KW-0443">Lipid metabolism</keyword>
<keyword evidence="3 14" id="KW-0444">Lipid biosynthesis</keyword>
<evidence type="ECO:0000313" key="18">
    <source>
        <dbReference type="Proteomes" id="UP000005104"/>
    </source>
</evidence>
<feature type="domain" description="Beta-ketoacyl-[acyl-carrier-protein] synthase III N-terminal" evidence="16">
    <location>
        <begin position="110"/>
        <end position="188"/>
    </location>
</feature>
<keyword evidence="14" id="KW-0963">Cytoplasm</keyword>
<name>H5XYF5_9FIRM</name>
<dbReference type="GO" id="GO:0006633">
    <property type="term" value="P:fatty acid biosynthetic process"/>
    <property type="evidence" value="ECO:0007669"/>
    <property type="project" value="UniProtKB-UniRule"/>
</dbReference>
<dbReference type="CDD" id="cd00830">
    <property type="entry name" value="KAS_III"/>
    <property type="match status" value="1"/>
</dbReference>
<evidence type="ECO:0000256" key="11">
    <source>
        <dbReference type="ARBA" id="ARBA00052407"/>
    </source>
</evidence>
<dbReference type="GO" id="GO:0033818">
    <property type="term" value="F:beta-ketoacyl-acyl-carrier-protein synthase III activity"/>
    <property type="evidence" value="ECO:0007669"/>
    <property type="project" value="UniProtKB-UniRule"/>
</dbReference>
<comment type="domain">
    <text evidence="14">The last Arg residue of the ACP-binding site is essential for the weak association between ACP/AcpP and FabH.</text>
</comment>
<comment type="catalytic activity">
    <reaction evidence="13">
        <text>3-methylbutanoyl-CoA + malonyl-[ACP] + H(+) = 5-methyl-3-oxohexanoyl-[ACP] + CO2 + CoA</text>
        <dbReference type="Rhea" id="RHEA:42272"/>
        <dbReference type="Rhea" id="RHEA-COMP:9623"/>
        <dbReference type="Rhea" id="RHEA-COMP:9941"/>
        <dbReference type="ChEBI" id="CHEBI:15378"/>
        <dbReference type="ChEBI" id="CHEBI:16526"/>
        <dbReference type="ChEBI" id="CHEBI:57287"/>
        <dbReference type="ChEBI" id="CHEBI:57345"/>
        <dbReference type="ChEBI" id="CHEBI:78449"/>
        <dbReference type="ChEBI" id="CHEBI:78822"/>
        <dbReference type="EC" id="2.3.1.300"/>
    </reaction>
    <physiologicalReaction direction="left-to-right" evidence="13">
        <dbReference type="Rhea" id="RHEA:42273"/>
    </physiologicalReaction>
</comment>
<dbReference type="Pfam" id="PF08541">
    <property type="entry name" value="ACP_syn_III_C"/>
    <property type="match status" value="1"/>
</dbReference>
<organism evidence="17 18">
    <name type="scientific">Desulfosporosinus youngiae DSM 17734</name>
    <dbReference type="NCBI Taxonomy" id="768710"/>
    <lineage>
        <taxon>Bacteria</taxon>
        <taxon>Bacillati</taxon>
        <taxon>Bacillota</taxon>
        <taxon>Clostridia</taxon>
        <taxon>Eubacteriales</taxon>
        <taxon>Desulfitobacteriaceae</taxon>
        <taxon>Desulfosporosinus</taxon>
    </lineage>
</organism>
<comment type="function">
    <text evidence="14">Catalyzes the condensation reaction of fatty acid synthesis by the addition to an acyl acceptor of two carbons from malonyl-ACP. Catalyzes the first condensation reaction which initiates fatty acid synthesis and may therefore play a role in governing the total rate of fatty acid production. Possesses both acetoacetyl-ACP synthase and acetyl transacylase activities. Its substrate specificity determines the biosynthesis of branched-chain and/or straight-chain of fatty acids.</text>
</comment>
<evidence type="ECO:0000256" key="5">
    <source>
        <dbReference type="ARBA" id="ARBA00022832"/>
    </source>
</evidence>
<keyword evidence="9 14" id="KW-0012">Acyltransferase</keyword>
<sequence>MPSVRSVGIVGIGSYVPENIMTNKDMEQFLDTNDEWIISRTGIRQRHIVPKDMPVSELCYQAGLKALEDAQISPEEVDLVIVATITPDYAFPATACLVADRLGARNAGAFDLEAGCTGFIYGVVTGSQFVATGLYKTVLVIGGETLSKVLNWQDRSTCILFGDGAGAAVLQPVKDGFGFLSFELGSDGSGGSLLSQPAGGSKYPASLETVEKNLHTLQMEGKEVYKFAVRVMGDVSVKVLEKAGLSKDDVDLLIPHQANIRIVDAAVKRLRISPDKVIVNLDKYGNMSAASIPVALDETFKAGRINEGDIIVMVGFGTGLTWGACVLKWTKVGKMDD</sequence>
<comment type="subcellular location">
    <subcellularLocation>
        <location evidence="14">Cytoplasm</location>
    </subcellularLocation>
</comment>
<dbReference type="GO" id="GO:0004315">
    <property type="term" value="F:3-oxoacyl-[acyl-carrier-protein] synthase activity"/>
    <property type="evidence" value="ECO:0007669"/>
    <property type="project" value="InterPro"/>
</dbReference>
<evidence type="ECO:0000256" key="9">
    <source>
        <dbReference type="ARBA" id="ARBA00023315"/>
    </source>
</evidence>
<dbReference type="SUPFAM" id="SSF53901">
    <property type="entry name" value="Thiolase-like"/>
    <property type="match status" value="1"/>
</dbReference>
<dbReference type="PANTHER" id="PTHR43091:SF1">
    <property type="entry name" value="BETA-KETOACYL-[ACYL-CARRIER-PROTEIN] SYNTHASE III, CHLOROPLASTIC"/>
    <property type="match status" value="1"/>
</dbReference>
<accession>H5XYF5</accession>
<dbReference type="EMBL" id="CM001441">
    <property type="protein sequence ID" value="EHQ91434.1"/>
    <property type="molecule type" value="Genomic_DNA"/>
</dbReference>
<keyword evidence="5 14" id="KW-0276">Fatty acid metabolism</keyword>
<proteinExistence type="inferred from homology"/>
<dbReference type="Gene3D" id="3.40.47.10">
    <property type="match status" value="1"/>
</dbReference>
<dbReference type="InterPro" id="IPR013747">
    <property type="entry name" value="ACP_syn_III_C"/>
</dbReference>
<dbReference type="NCBIfam" id="NF006829">
    <property type="entry name" value="PRK09352.1"/>
    <property type="match status" value="1"/>
</dbReference>
<keyword evidence="7 14" id="KW-0275">Fatty acid biosynthesis</keyword>
<comment type="catalytic activity">
    <reaction evidence="12">
        <text>2-methylpropanoyl-CoA + malonyl-[ACP] + H(+) = 4-methyl-3-oxopentanoyl-[ACP] + CO2 + CoA</text>
        <dbReference type="Rhea" id="RHEA:42268"/>
        <dbReference type="Rhea" id="RHEA-COMP:9623"/>
        <dbReference type="Rhea" id="RHEA-COMP:9940"/>
        <dbReference type="ChEBI" id="CHEBI:15378"/>
        <dbReference type="ChEBI" id="CHEBI:16526"/>
        <dbReference type="ChEBI" id="CHEBI:57287"/>
        <dbReference type="ChEBI" id="CHEBI:57338"/>
        <dbReference type="ChEBI" id="CHEBI:78449"/>
        <dbReference type="ChEBI" id="CHEBI:78820"/>
        <dbReference type="EC" id="2.3.1.300"/>
    </reaction>
    <physiologicalReaction direction="left-to-right" evidence="12">
        <dbReference type="Rhea" id="RHEA:42269"/>
    </physiologicalReaction>
</comment>
<dbReference type="STRING" id="768710.DesyoDRAFT_4480"/>
<evidence type="ECO:0000259" key="16">
    <source>
        <dbReference type="Pfam" id="PF08545"/>
    </source>
</evidence>
<keyword evidence="8 14" id="KW-0511">Multifunctional enzyme</keyword>
<keyword evidence="18" id="KW-1185">Reference proteome</keyword>
<evidence type="ECO:0000256" key="10">
    <source>
        <dbReference type="ARBA" id="ARBA00051096"/>
    </source>
</evidence>
<dbReference type="NCBIfam" id="TIGR00747">
    <property type="entry name" value="fabH"/>
    <property type="match status" value="1"/>
</dbReference>
<evidence type="ECO:0000256" key="6">
    <source>
        <dbReference type="ARBA" id="ARBA00023098"/>
    </source>
</evidence>
<dbReference type="InterPro" id="IPR004655">
    <property type="entry name" value="FabH"/>
</dbReference>
<dbReference type="GO" id="GO:0005737">
    <property type="term" value="C:cytoplasm"/>
    <property type="evidence" value="ECO:0007669"/>
    <property type="project" value="UniProtKB-SubCell"/>
</dbReference>
<comment type="catalytic activity">
    <reaction evidence="11">
        <text>(2S)-2-methylbutanoyl-CoA + malonyl-[ACP] + H(+) = (4S)-4-methyl-3-oxohexanoyl-[ACP] + CO2 + CoA</text>
        <dbReference type="Rhea" id="RHEA:42276"/>
        <dbReference type="Rhea" id="RHEA-COMP:9623"/>
        <dbReference type="Rhea" id="RHEA-COMP:17148"/>
        <dbReference type="ChEBI" id="CHEBI:15378"/>
        <dbReference type="ChEBI" id="CHEBI:16526"/>
        <dbReference type="ChEBI" id="CHEBI:57287"/>
        <dbReference type="ChEBI" id="CHEBI:78449"/>
        <dbReference type="ChEBI" id="CHEBI:88166"/>
        <dbReference type="ChEBI" id="CHEBI:167462"/>
        <dbReference type="EC" id="2.3.1.300"/>
    </reaction>
    <physiologicalReaction direction="left-to-right" evidence="11">
        <dbReference type="Rhea" id="RHEA:42277"/>
    </physiologicalReaction>
</comment>
<feature type="active site" evidence="14">
    <location>
        <position position="116"/>
    </location>
</feature>
<feature type="domain" description="Beta-ketoacyl-[acyl-carrier-protein] synthase III C-terminal" evidence="15">
    <location>
        <begin position="240"/>
        <end position="329"/>
    </location>
</feature>
<dbReference type="eggNOG" id="COG0332">
    <property type="taxonomic scope" value="Bacteria"/>
</dbReference>
<feature type="active site" evidence="14">
    <location>
        <position position="256"/>
    </location>
</feature>
<dbReference type="InterPro" id="IPR016039">
    <property type="entry name" value="Thiolase-like"/>
</dbReference>
<feature type="region of interest" description="ACP-binding" evidence="14">
    <location>
        <begin position="257"/>
        <end position="261"/>
    </location>
</feature>
<dbReference type="PANTHER" id="PTHR43091">
    <property type="entry name" value="3-OXOACYL-[ACYL-CARRIER-PROTEIN] SYNTHASE"/>
    <property type="match status" value="1"/>
</dbReference>
<feature type="active site" evidence="14">
    <location>
        <position position="286"/>
    </location>
</feature>
<dbReference type="InterPro" id="IPR013751">
    <property type="entry name" value="ACP_syn_III_N"/>
</dbReference>
<evidence type="ECO:0000256" key="1">
    <source>
        <dbReference type="ARBA" id="ARBA00005194"/>
    </source>
</evidence>
<evidence type="ECO:0000256" key="14">
    <source>
        <dbReference type="HAMAP-Rule" id="MF_01815"/>
    </source>
</evidence>
<comment type="pathway">
    <text evidence="1 14">Lipid metabolism; fatty acid biosynthesis.</text>
</comment>
<dbReference type="EC" id="2.3.1.180" evidence="14"/>
<protein>
    <recommendedName>
        <fullName evidence="14">Beta-ketoacyl-[acyl-carrier-protein] synthase III</fullName>
        <shortName evidence="14">Beta-ketoacyl-ACP synthase III</shortName>
        <shortName evidence="14">KAS III</shortName>
        <ecNumber evidence="14">2.3.1.180</ecNumber>
    </recommendedName>
    <alternativeName>
        <fullName evidence="14">3-oxoacyl-[acyl-carrier-protein] synthase 3</fullName>
    </alternativeName>
    <alternativeName>
        <fullName evidence="14">3-oxoacyl-[acyl-carrier-protein] synthase III</fullName>
    </alternativeName>
</protein>
<comment type="similarity">
    <text evidence="2 14">Belongs to the thiolase-like superfamily. FabH family.</text>
</comment>
<dbReference type="Pfam" id="PF08545">
    <property type="entry name" value="ACP_syn_III"/>
    <property type="match status" value="1"/>
</dbReference>
<evidence type="ECO:0000256" key="7">
    <source>
        <dbReference type="ARBA" id="ARBA00023160"/>
    </source>
</evidence>
<comment type="catalytic activity">
    <reaction evidence="10">
        <text>malonyl-[ACP] + acetyl-CoA + H(+) = 3-oxobutanoyl-[ACP] + CO2 + CoA</text>
        <dbReference type="Rhea" id="RHEA:12080"/>
        <dbReference type="Rhea" id="RHEA-COMP:9623"/>
        <dbReference type="Rhea" id="RHEA-COMP:9625"/>
        <dbReference type="ChEBI" id="CHEBI:15378"/>
        <dbReference type="ChEBI" id="CHEBI:16526"/>
        <dbReference type="ChEBI" id="CHEBI:57287"/>
        <dbReference type="ChEBI" id="CHEBI:57288"/>
        <dbReference type="ChEBI" id="CHEBI:78449"/>
        <dbReference type="ChEBI" id="CHEBI:78450"/>
        <dbReference type="EC" id="2.3.1.180"/>
    </reaction>
    <physiologicalReaction direction="left-to-right" evidence="10">
        <dbReference type="Rhea" id="RHEA:12081"/>
    </physiologicalReaction>
</comment>